<dbReference type="InterPro" id="IPR019775">
    <property type="entry name" value="WD40_repeat_CS"/>
</dbReference>
<evidence type="ECO:0000256" key="4">
    <source>
        <dbReference type="ARBA" id="ARBA00022786"/>
    </source>
</evidence>
<dbReference type="PROSITE" id="PS50294">
    <property type="entry name" value="WD_REPEATS_REGION"/>
    <property type="match status" value="3"/>
</dbReference>
<keyword evidence="2 6" id="KW-0853">WD repeat</keyword>
<feature type="region of interest" description="Disordered" evidence="7">
    <location>
        <begin position="642"/>
        <end position="707"/>
    </location>
</feature>
<sequence>MPFFYSHKRELGYLHFNCLPGVKPQLSSHILESLRCSQSETYCIGDFEEEITTVPFSCSFCKVSSLSDQLGVVDEDGYVILYDTNKTGKDALITEWKGHDNAIFDLAWLEKEEKLLTASGDQTVVLWDVENTKLDTFKGHTGTVRSVCLLKENNAVFATGSRDGNIFVWDTRCNKKDKFTSAVNTIKNAHILPSQSIKQQILAKRRTKHVPVPHGITSVIFQNDHLLASAGAVDGCIKMWDIRKIYTRKVEPEPVYFFPYPGTCKRNRGYSHLSFDSTYTRLFASCTDDIIYMYDLAAYNPVPVCHFRGHKNETFYVKTALSPDNQFLLSGSTDELAYIWQIGKPSQSPVVLKGHKSEVTGVAWSSYDFFKLVTMSDDSSVRIWRYNPSIAEEQAMDTSLVSGIAERTDQSSGTSAISDVETVVPVSPDVNICTSTPQLSKIKPSYSSLVNTPKVCEKEVHREITSIVHGVGTSNSSSRSIRGWLLATQSEVMPESKNIILIKKTNTEKRDIILENADVENIEPKRKHFCERKFMLEEESPSNRQCVLASLDSEINSSPEKSPKGKRRAGFSSPIHISKLNIHAKNVSSPTANLPNLMFDPKPLKQVKDEDCKEKPKVNWLTHLSQQKRRLVEEKKISLLQGPNHVLESPQSQASTATVSTLSSSDISSQESLSRSEISSPRAKIKSPPKGTRPVTHFFQRRDRSSS</sequence>
<dbReference type="GO" id="GO:0043161">
    <property type="term" value="P:proteasome-mediated ubiquitin-dependent protein catabolic process"/>
    <property type="evidence" value="ECO:0007669"/>
    <property type="project" value="TreeGrafter"/>
</dbReference>
<evidence type="ECO:0000256" key="3">
    <source>
        <dbReference type="ARBA" id="ARBA00022737"/>
    </source>
</evidence>
<feature type="repeat" description="WD" evidence="6">
    <location>
        <begin position="137"/>
        <end position="172"/>
    </location>
</feature>
<dbReference type="PRINTS" id="PR00320">
    <property type="entry name" value="GPROTEINBRPT"/>
</dbReference>
<dbReference type="SUPFAM" id="SSF50978">
    <property type="entry name" value="WD40 repeat-like"/>
    <property type="match status" value="1"/>
</dbReference>
<gene>
    <name evidence="8" type="ORF">CHS0354_038042</name>
</gene>
<dbReference type="Gene3D" id="2.130.10.10">
    <property type="entry name" value="YVTN repeat-like/Quinoprotein amine dehydrogenase"/>
    <property type="match status" value="2"/>
</dbReference>
<reference evidence="8" key="3">
    <citation type="submission" date="2023-05" db="EMBL/GenBank/DDBJ databases">
        <authorList>
            <person name="Smith C.H."/>
        </authorList>
    </citation>
    <scope>NUCLEOTIDE SEQUENCE</scope>
    <source>
        <strain evidence="8">CHS0354</strain>
        <tissue evidence="8">Mantle</tissue>
    </source>
</reference>
<dbReference type="InterPro" id="IPR051865">
    <property type="entry name" value="WD-repeat_CDT2_adapter"/>
</dbReference>
<dbReference type="PANTHER" id="PTHR22852:SF0">
    <property type="entry name" value="DENTICLELESS PROTEIN HOMOLOG"/>
    <property type="match status" value="1"/>
</dbReference>
<evidence type="ECO:0000256" key="7">
    <source>
        <dbReference type="SAM" id="MobiDB-lite"/>
    </source>
</evidence>
<evidence type="ECO:0000256" key="2">
    <source>
        <dbReference type="ARBA" id="ARBA00022574"/>
    </source>
</evidence>
<comment type="pathway">
    <text evidence="1">Protein modification; protein ubiquitination.</text>
</comment>
<dbReference type="InterPro" id="IPR001680">
    <property type="entry name" value="WD40_rpt"/>
</dbReference>
<evidence type="ECO:0000313" key="9">
    <source>
        <dbReference type="Proteomes" id="UP001195483"/>
    </source>
</evidence>
<dbReference type="Proteomes" id="UP001195483">
    <property type="component" value="Unassembled WGS sequence"/>
</dbReference>
<evidence type="ECO:0000256" key="6">
    <source>
        <dbReference type="PROSITE-ProRule" id="PRU00221"/>
    </source>
</evidence>
<proteinExistence type="inferred from homology"/>
<reference evidence="8" key="2">
    <citation type="journal article" date="2021" name="Genome Biol. Evol.">
        <title>Developing a high-quality reference genome for a parasitic bivalve with doubly uniparental inheritance (Bivalvia: Unionida).</title>
        <authorList>
            <person name="Smith C.H."/>
        </authorList>
    </citation>
    <scope>NUCLEOTIDE SEQUENCE</scope>
    <source>
        <strain evidence="8">CHS0354</strain>
        <tissue evidence="8">Mantle</tissue>
    </source>
</reference>
<feature type="compositionally biased region" description="Low complexity" evidence="7">
    <location>
        <begin position="649"/>
        <end position="680"/>
    </location>
</feature>
<accession>A0AAE0SSF5</accession>
<keyword evidence="9" id="KW-1185">Reference proteome</keyword>
<dbReference type="GO" id="GO:0005634">
    <property type="term" value="C:nucleus"/>
    <property type="evidence" value="ECO:0007669"/>
    <property type="project" value="TreeGrafter"/>
</dbReference>
<dbReference type="InterPro" id="IPR015943">
    <property type="entry name" value="WD40/YVTN_repeat-like_dom_sf"/>
</dbReference>
<dbReference type="AlphaFoldDB" id="A0AAE0SSF5"/>
<comment type="similarity">
    <text evidence="5">Belongs to the WD repeat cdt2 family.</text>
</comment>
<evidence type="ECO:0000256" key="5">
    <source>
        <dbReference type="ARBA" id="ARBA00038344"/>
    </source>
</evidence>
<dbReference type="PROSITE" id="PS00678">
    <property type="entry name" value="WD_REPEATS_1"/>
    <property type="match status" value="1"/>
</dbReference>
<keyword evidence="4" id="KW-0833">Ubl conjugation pathway</keyword>
<dbReference type="PANTHER" id="PTHR22852">
    <property type="entry name" value="LETHAL 2 DENTICLELESS PROTEIN RETINOIC ACID-REGULATED NUCLEAR MATRIX-ASSOCIATED PROTEIN"/>
    <property type="match status" value="1"/>
</dbReference>
<keyword evidence="3" id="KW-0677">Repeat</keyword>
<protein>
    <recommendedName>
        <fullName evidence="10">Denticleless protein homolog</fullName>
    </recommendedName>
</protein>
<dbReference type="InterPro" id="IPR020472">
    <property type="entry name" value="WD40_PAC1"/>
</dbReference>
<dbReference type="InterPro" id="IPR036322">
    <property type="entry name" value="WD40_repeat_dom_sf"/>
</dbReference>
<organism evidence="8 9">
    <name type="scientific">Potamilus streckersoni</name>
    <dbReference type="NCBI Taxonomy" id="2493646"/>
    <lineage>
        <taxon>Eukaryota</taxon>
        <taxon>Metazoa</taxon>
        <taxon>Spiralia</taxon>
        <taxon>Lophotrochozoa</taxon>
        <taxon>Mollusca</taxon>
        <taxon>Bivalvia</taxon>
        <taxon>Autobranchia</taxon>
        <taxon>Heteroconchia</taxon>
        <taxon>Palaeoheterodonta</taxon>
        <taxon>Unionida</taxon>
        <taxon>Unionoidea</taxon>
        <taxon>Unionidae</taxon>
        <taxon>Ambleminae</taxon>
        <taxon>Lampsilini</taxon>
        <taxon>Potamilus</taxon>
    </lineage>
</organism>
<evidence type="ECO:0008006" key="10">
    <source>
        <dbReference type="Google" id="ProtNLM"/>
    </source>
</evidence>
<dbReference type="EMBL" id="JAEAOA010002223">
    <property type="protein sequence ID" value="KAK3597123.1"/>
    <property type="molecule type" value="Genomic_DNA"/>
</dbReference>
<feature type="repeat" description="WD" evidence="6">
    <location>
        <begin position="96"/>
        <end position="137"/>
    </location>
</feature>
<reference evidence="8" key="1">
    <citation type="journal article" date="2021" name="Genome Biol. Evol.">
        <title>A High-Quality Reference Genome for a Parasitic Bivalve with Doubly Uniparental Inheritance (Bivalvia: Unionida).</title>
        <authorList>
            <person name="Smith C.H."/>
        </authorList>
    </citation>
    <scope>NUCLEOTIDE SEQUENCE</scope>
    <source>
        <strain evidence="8">CHS0354</strain>
    </source>
</reference>
<evidence type="ECO:0000313" key="8">
    <source>
        <dbReference type="EMBL" id="KAK3597123.1"/>
    </source>
</evidence>
<dbReference type="GO" id="GO:0030674">
    <property type="term" value="F:protein-macromolecule adaptor activity"/>
    <property type="evidence" value="ECO:0007669"/>
    <property type="project" value="TreeGrafter"/>
</dbReference>
<dbReference type="GO" id="GO:0007095">
    <property type="term" value="P:mitotic G2 DNA damage checkpoint signaling"/>
    <property type="evidence" value="ECO:0007669"/>
    <property type="project" value="TreeGrafter"/>
</dbReference>
<dbReference type="CDD" id="cd00200">
    <property type="entry name" value="WD40"/>
    <property type="match status" value="1"/>
</dbReference>
<feature type="repeat" description="WD" evidence="6">
    <location>
        <begin position="352"/>
        <end position="384"/>
    </location>
</feature>
<comment type="caution">
    <text evidence="8">The sequence shown here is derived from an EMBL/GenBank/DDBJ whole genome shotgun (WGS) entry which is preliminary data.</text>
</comment>
<dbReference type="SMART" id="SM00320">
    <property type="entry name" value="WD40"/>
    <property type="match status" value="7"/>
</dbReference>
<dbReference type="PROSITE" id="PS50082">
    <property type="entry name" value="WD_REPEATS_2"/>
    <property type="match status" value="3"/>
</dbReference>
<dbReference type="Pfam" id="PF00400">
    <property type="entry name" value="WD40"/>
    <property type="match status" value="5"/>
</dbReference>
<evidence type="ECO:0000256" key="1">
    <source>
        <dbReference type="ARBA" id="ARBA00004906"/>
    </source>
</evidence>
<name>A0AAE0SSF5_9BIVA</name>